<keyword evidence="8 9" id="KW-0472">Membrane</keyword>
<dbReference type="PANTHER" id="PTHR19229:SF209">
    <property type="entry name" value="ATP-BINDING CASSETTE SUB-FAMILY A MEMBER 5 ISOFORM X1"/>
    <property type="match status" value="1"/>
</dbReference>
<comment type="caution">
    <text evidence="11">The sequence shown here is derived from an EMBL/GenBank/DDBJ whole genome shotgun (WGS) entry which is preliminary data.</text>
</comment>
<evidence type="ECO:0000256" key="9">
    <source>
        <dbReference type="SAM" id="Phobius"/>
    </source>
</evidence>
<sequence>MVAVPGLTVNVPAKRGPPTFFRQLWTMIRRNLLLKRRALKTTILEIFFPSLFLIQFIFFGFILKSQKSELPEIPEFASDPIKYPGVLFNSTPTFSIAYTPVTARTNQTMLFTSYAWSRARPGSLLIYIPFDSEQEMEKAYRTNSLSLKSSADLASTSNFSTVFAAGIVFNDAEMNTLDYKLRFPRLLMPATSPPYFRQDSRCLNKSPLTVNQTVGVPETNCTAMVYDIKGFIALQNVLYAGYTALKTNITMAQPLDFATKLMPQFTKTVVPGGTAITSMPASSIANVIGAFIIFLVVFIVTEKEKKHIVSMEVMGLRPGVYWISWSVLYFAIILVAALVSITIAQVLGIWPQSSFSLLFLDTALFGATVIALGWCVAPLFRRPLIAGLFAYVMMQIFGFLYLLETFLPGMTDGARYAMALLSPTALFMSLSRVSAAEGEGHGIGFGNAFAGKGFSFGAAMMMLILDLFLYGLLAAYLEMVFPSDDRPKQSPLFFLTPSYWTGSKHLFSTPQTPFELNADIEPVPVELRLKTAISTQHLRKVFHNGSKHTDAVRDFTYDIYEDEVLAILGHNGAGKTTLISMLTGMLSPTSGSATVYGNDITDPEQLKVAQTTIGICPQHDVLFNDFTVREHIEFYARLKGFSDKDARKEYERIVDNIGLRSQANVCADSLSGGQKRRLSIAVAIVGDPKVLILDEPTSGVDPYSRRFLWDLIREFKKGRCVILTTQSMQEADVFADRKLIFSHGRLRCAGTSLFLKNRFGLGYHLNMAVERDFKDREIEEFVQARISNAKVARVHGGEISFTLPKETSIEFPKLFTDLDLNLSELRVRSYGVSLTTMEEIFLKLAEDDIDADPKRSPNKFVDPKLAAPALTSRPAVHASLPKGRVPWHQKFLKLCKIRFLLFIRSKLALTFQFILPLILLLVNGIMSMLAQDYAIKLFSTDLLQIDELASAFRETETKIVSSNSSSNGNLISHLEDIYGEQLEYSNYSSLLNHAPHYLAYILPPKPNKESYTIAYNSSAIHSLAFGTNLLLNAMFRLVTGLDEKFRVASHAFPSATDSGKAQLDPGLEFYLVGFAMLLIPGIYGVDVCRDRALKIRSQIRTTGCPMWLYWTSAFFSHFVQYTLSFLLVVIMLYAFGIQSLTNAMGVIVLVYALHAPAIILFSYCVSFLFEKYETASVAMPFPIAMVGAVANLISLIATQFSANLPGLEAVHYIFAFLFPFYGFFGTMLMIFQVGIKNVMADYLGDPKTSYLGWDSKIPVILIAHAVHIPLLVLLLVYLESRHFNQKLKIFSNDTFDNDKKNTPLTLTGSLGDEDIRLETIRALSVNTRDASSYSLLLKHLGKKFDLYSPIKKAWTIATGKRHTLKPPKEAVRDISLVIPKGEIFGLLGPNGAGKTTTLSMVTGEVTPTSGDIYANGYHMHTDTLSAIESMGACPQTDTLWEEILMEEHFELFAALNGIPAEHSKEAISYFTKGLSITEHLSKKAANLSGGTKRKLTFVISMLGSPPLVLLDEPSTGMDPQSKRFLWDMIIQSFGGDRSAILTTHSMEEADSLCNRIGVIVNGTLQCVGSTQHLKDKYGSGYILEVKLGVAAMVASSELVTQRVLNEVLKLFPRAVCVEQFYSRMVFTVGTEQITSLGNVFADLDKLKVDLDLEEYSFSQTTIEQVFLRFAKLQESEMERAEFPAAERLIGSNGAQTTTVQTYAQSSM</sequence>
<reference evidence="11 12" key="1">
    <citation type="journal article" date="2016" name="Nat. Commun.">
        <title>Extremotolerant tardigrade genome and improved radiotolerance of human cultured cells by tardigrade-unique protein.</title>
        <authorList>
            <person name="Hashimoto T."/>
            <person name="Horikawa D.D."/>
            <person name="Saito Y."/>
            <person name="Kuwahara H."/>
            <person name="Kozuka-Hata H."/>
            <person name="Shin-I T."/>
            <person name="Minakuchi Y."/>
            <person name="Ohishi K."/>
            <person name="Motoyama A."/>
            <person name="Aizu T."/>
            <person name="Enomoto A."/>
            <person name="Kondo K."/>
            <person name="Tanaka S."/>
            <person name="Hara Y."/>
            <person name="Koshikawa S."/>
            <person name="Sagara H."/>
            <person name="Miura T."/>
            <person name="Yokobori S."/>
            <person name="Miyagawa K."/>
            <person name="Suzuki Y."/>
            <person name="Kubo T."/>
            <person name="Oyama M."/>
            <person name="Kohara Y."/>
            <person name="Fujiyama A."/>
            <person name="Arakawa K."/>
            <person name="Katayama T."/>
            <person name="Toyoda A."/>
            <person name="Kunieda T."/>
        </authorList>
    </citation>
    <scope>NUCLEOTIDE SEQUENCE [LARGE SCALE GENOMIC DNA]</scope>
    <source>
        <strain evidence="11 12">YOKOZUNA-1</strain>
    </source>
</reference>
<dbReference type="GO" id="GO:0005319">
    <property type="term" value="F:lipid transporter activity"/>
    <property type="evidence" value="ECO:0007669"/>
    <property type="project" value="TreeGrafter"/>
</dbReference>
<dbReference type="GO" id="GO:0016887">
    <property type="term" value="F:ATP hydrolysis activity"/>
    <property type="evidence" value="ECO:0007669"/>
    <property type="project" value="InterPro"/>
</dbReference>
<dbReference type="Pfam" id="PF00005">
    <property type="entry name" value="ABC_tran"/>
    <property type="match status" value="2"/>
</dbReference>
<feature type="transmembrane region" description="Helical" evidence="9">
    <location>
        <begin position="1255"/>
        <end position="1278"/>
    </location>
</feature>
<feature type="transmembrane region" description="Helical" evidence="9">
    <location>
        <begin position="1107"/>
        <end position="1134"/>
    </location>
</feature>
<evidence type="ECO:0000313" key="11">
    <source>
        <dbReference type="EMBL" id="GAU94869.1"/>
    </source>
</evidence>
<dbReference type="GO" id="GO:0016020">
    <property type="term" value="C:membrane"/>
    <property type="evidence" value="ECO:0007669"/>
    <property type="project" value="UniProtKB-SubCell"/>
</dbReference>
<evidence type="ECO:0000256" key="7">
    <source>
        <dbReference type="ARBA" id="ARBA00022989"/>
    </source>
</evidence>
<gene>
    <name evidence="11" type="primary">RvY_06575-1</name>
    <name evidence="11" type="synonym">RvY_06575.1</name>
    <name evidence="11" type="ORF">RvY_06575</name>
</gene>
<evidence type="ECO:0000259" key="10">
    <source>
        <dbReference type="PROSITE" id="PS50893"/>
    </source>
</evidence>
<dbReference type="CDD" id="cd03263">
    <property type="entry name" value="ABC_subfamily_A"/>
    <property type="match status" value="2"/>
</dbReference>
<organism evidence="11 12">
    <name type="scientific">Ramazzottius varieornatus</name>
    <name type="common">Water bear</name>
    <name type="synonym">Tardigrade</name>
    <dbReference type="NCBI Taxonomy" id="947166"/>
    <lineage>
        <taxon>Eukaryota</taxon>
        <taxon>Metazoa</taxon>
        <taxon>Ecdysozoa</taxon>
        <taxon>Tardigrada</taxon>
        <taxon>Eutardigrada</taxon>
        <taxon>Parachela</taxon>
        <taxon>Hypsibioidea</taxon>
        <taxon>Ramazzottiidae</taxon>
        <taxon>Ramazzottius</taxon>
    </lineage>
</organism>
<feature type="transmembrane region" description="Helical" evidence="9">
    <location>
        <begin position="43"/>
        <end position="63"/>
    </location>
</feature>
<dbReference type="Pfam" id="PF12698">
    <property type="entry name" value="ABC2_membrane_3"/>
    <property type="match status" value="2"/>
</dbReference>
<feature type="transmembrane region" description="Helical" evidence="9">
    <location>
        <begin position="1146"/>
        <end position="1169"/>
    </location>
</feature>
<feature type="transmembrane region" description="Helical" evidence="9">
    <location>
        <begin position="454"/>
        <end position="477"/>
    </location>
</feature>
<feature type="transmembrane region" description="Helical" evidence="9">
    <location>
        <begin position="1069"/>
        <end position="1087"/>
    </location>
</feature>
<feature type="domain" description="ABC transporter" evidence="10">
    <location>
        <begin position="1356"/>
        <end position="1586"/>
    </location>
</feature>
<dbReference type="Gene3D" id="3.40.50.300">
    <property type="entry name" value="P-loop containing nucleotide triphosphate hydrolases"/>
    <property type="match status" value="2"/>
</dbReference>
<dbReference type="EMBL" id="BDGG01000003">
    <property type="protein sequence ID" value="GAU94869.1"/>
    <property type="molecule type" value="Genomic_DNA"/>
</dbReference>
<dbReference type="FunFam" id="3.40.50.300:FF:000933">
    <property type="entry name" value="ABC transporter A family member 7"/>
    <property type="match status" value="1"/>
</dbReference>
<protein>
    <recommendedName>
        <fullName evidence="10">ABC transporter domain-containing protein</fullName>
    </recommendedName>
</protein>
<dbReference type="OrthoDB" id="8061355at2759"/>
<feature type="transmembrane region" description="Helical" evidence="9">
    <location>
        <begin position="322"/>
        <end position="350"/>
    </location>
</feature>
<evidence type="ECO:0000256" key="5">
    <source>
        <dbReference type="ARBA" id="ARBA00022741"/>
    </source>
</evidence>
<keyword evidence="5" id="KW-0547">Nucleotide-binding</keyword>
<dbReference type="InterPro" id="IPR003439">
    <property type="entry name" value="ABC_transporter-like_ATP-bd"/>
</dbReference>
<dbReference type="GO" id="GO:0005524">
    <property type="term" value="F:ATP binding"/>
    <property type="evidence" value="ECO:0007669"/>
    <property type="project" value="UniProtKB-KW"/>
</dbReference>
<dbReference type="InterPro" id="IPR017871">
    <property type="entry name" value="ABC_transporter-like_CS"/>
</dbReference>
<dbReference type="InterPro" id="IPR013525">
    <property type="entry name" value="ABC2_TM"/>
</dbReference>
<feature type="transmembrane region" description="Helical" evidence="9">
    <location>
        <begin position="415"/>
        <end position="433"/>
    </location>
</feature>
<feature type="transmembrane region" description="Helical" evidence="9">
    <location>
        <begin position="1212"/>
        <end position="1235"/>
    </location>
</feature>
<feature type="domain" description="ABC transporter" evidence="10">
    <location>
        <begin position="533"/>
        <end position="768"/>
    </location>
</feature>
<feature type="transmembrane region" description="Helical" evidence="9">
    <location>
        <begin position="384"/>
        <end position="403"/>
    </location>
</feature>
<dbReference type="PROSITE" id="PS50893">
    <property type="entry name" value="ABC_TRANSPORTER_2"/>
    <property type="match status" value="2"/>
</dbReference>
<name>A0A1D1UZ25_RAMVA</name>
<keyword evidence="3" id="KW-0813">Transport</keyword>
<keyword evidence="12" id="KW-1185">Reference proteome</keyword>
<comment type="subcellular location">
    <subcellularLocation>
        <location evidence="1">Membrane</location>
        <topology evidence="1">Multi-pass membrane protein</topology>
    </subcellularLocation>
</comment>
<dbReference type="InterPro" id="IPR027417">
    <property type="entry name" value="P-loop_NTPase"/>
</dbReference>
<keyword evidence="6" id="KW-0067">ATP-binding</keyword>
<proteinExistence type="inferred from homology"/>
<feature type="transmembrane region" description="Helical" evidence="9">
    <location>
        <begin position="284"/>
        <end position="301"/>
    </location>
</feature>
<keyword evidence="7 9" id="KW-1133">Transmembrane helix</keyword>
<evidence type="ECO:0000256" key="2">
    <source>
        <dbReference type="ARBA" id="ARBA00008869"/>
    </source>
</evidence>
<feature type="transmembrane region" description="Helical" evidence="9">
    <location>
        <begin position="907"/>
        <end position="930"/>
    </location>
</feature>
<dbReference type="SMART" id="SM00382">
    <property type="entry name" value="AAA"/>
    <property type="match status" value="2"/>
</dbReference>
<evidence type="ECO:0000256" key="1">
    <source>
        <dbReference type="ARBA" id="ARBA00004141"/>
    </source>
</evidence>
<keyword evidence="4 9" id="KW-0812">Transmembrane</keyword>
<feature type="transmembrane region" description="Helical" evidence="9">
    <location>
        <begin position="1181"/>
        <end position="1200"/>
    </location>
</feature>
<comment type="similarity">
    <text evidence="2">Belongs to the ABC transporter superfamily. ABCA family.</text>
</comment>
<evidence type="ECO:0000256" key="8">
    <source>
        <dbReference type="ARBA" id="ARBA00023136"/>
    </source>
</evidence>
<evidence type="ECO:0000256" key="4">
    <source>
        <dbReference type="ARBA" id="ARBA00022692"/>
    </source>
</evidence>
<dbReference type="GO" id="GO:0140359">
    <property type="term" value="F:ABC-type transporter activity"/>
    <property type="evidence" value="ECO:0007669"/>
    <property type="project" value="InterPro"/>
</dbReference>
<feature type="transmembrane region" description="Helical" evidence="9">
    <location>
        <begin position="356"/>
        <end position="377"/>
    </location>
</feature>
<dbReference type="FunFam" id="3.40.50.300:FF:000335">
    <property type="entry name" value="ATP binding cassette subfamily A member 5"/>
    <property type="match status" value="1"/>
</dbReference>
<dbReference type="InterPro" id="IPR003593">
    <property type="entry name" value="AAA+_ATPase"/>
</dbReference>
<dbReference type="PROSITE" id="PS00211">
    <property type="entry name" value="ABC_TRANSPORTER_1"/>
    <property type="match status" value="1"/>
</dbReference>
<accession>A0A1D1UZ25</accession>
<dbReference type="Proteomes" id="UP000186922">
    <property type="component" value="Unassembled WGS sequence"/>
</dbReference>
<evidence type="ECO:0000256" key="6">
    <source>
        <dbReference type="ARBA" id="ARBA00022840"/>
    </source>
</evidence>
<dbReference type="InterPro" id="IPR026082">
    <property type="entry name" value="ABCA"/>
</dbReference>
<evidence type="ECO:0000256" key="3">
    <source>
        <dbReference type="ARBA" id="ARBA00022448"/>
    </source>
</evidence>
<evidence type="ECO:0000313" key="12">
    <source>
        <dbReference type="Proteomes" id="UP000186922"/>
    </source>
</evidence>
<dbReference type="PANTHER" id="PTHR19229">
    <property type="entry name" value="ATP-BINDING CASSETTE TRANSPORTER SUBFAMILY A ABCA"/>
    <property type="match status" value="1"/>
</dbReference>
<dbReference type="SUPFAM" id="SSF52540">
    <property type="entry name" value="P-loop containing nucleoside triphosphate hydrolases"/>
    <property type="match status" value="2"/>
</dbReference>
<dbReference type="STRING" id="947166.A0A1D1UZ25"/>